<protein>
    <submittedName>
        <fullName evidence="3">HAUS6 protein</fullName>
    </submittedName>
</protein>
<organism evidence="3 4">
    <name type="scientific">Eulacestoma nigropectus</name>
    <name type="common">wattled ploughbill</name>
    <dbReference type="NCBI Taxonomy" id="461239"/>
    <lineage>
        <taxon>Eukaryota</taxon>
        <taxon>Metazoa</taxon>
        <taxon>Chordata</taxon>
        <taxon>Craniata</taxon>
        <taxon>Vertebrata</taxon>
        <taxon>Euteleostomi</taxon>
        <taxon>Archelosauria</taxon>
        <taxon>Archosauria</taxon>
        <taxon>Dinosauria</taxon>
        <taxon>Saurischia</taxon>
        <taxon>Theropoda</taxon>
        <taxon>Coelurosauria</taxon>
        <taxon>Aves</taxon>
        <taxon>Neognathae</taxon>
        <taxon>Neoaves</taxon>
        <taxon>Telluraves</taxon>
        <taxon>Australaves</taxon>
        <taxon>Passeriformes</taxon>
        <taxon>Corvoidea</taxon>
        <taxon>Pachycephalidae</taxon>
        <taxon>Eulacestoma</taxon>
    </lineage>
</organism>
<dbReference type="Pfam" id="PF14661">
    <property type="entry name" value="HAUS6_N"/>
    <property type="match status" value="1"/>
</dbReference>
<evidence type="ECO:0000313" key="3">
    <source>
        <dbReference type="EMBL" id="NXB29379.1"/>
    </source>
</evidence>
<proteinExistence type="predicted"/>
<feature type="compositionally biased region" description="Basic and acidic residues" evidence="1">
    <location>
        <begin position="825"/>
        <end position="837"/>
    </location>
</feature>
<dbReference type="PANTHER" id="PTHR16151:SF2">
    <property type="entry name" value="HAUS AUGMIN-LIKE COMPLEX SUBUNIT 6"/>
    <property type="match status" value="1"/>
</dbReference>
<evidence type="ECO:0000313" key="4">
    <source>
        <dbReference type="Proteomes" id="UP000540150"/>
    </source>
</evidence>
<dbReference type="OrthoDB" id="5575722at2759"/>
<dbReference type="GO" id="GO:0051225">
    <property type="term" value="P:spindle assembly"/>
    <property type="evidence" value="ECO:0007669"/>
    <property type="project" value="InterPro"/>
</dbReference>
<feature type="region of interest" description="Disordered" evidence="1">
    <location>
        <begin position="602"/>
        <end position="690"/>
    </location>
</feature>
<sequence length="907" mass="102963">MGAKWESDHLWLCLLALGFHPKRHRGVRLGRHMFAKPNNRAFTVIAIFLFTKLDKHRTRQTFKHSGLKNISSPRFRKQCCLWLREIANQKERDFPLITPSTLICPGGARFVHMAYCFARYVMIEDLKKLSVGTGIPFAEAITRRPKDMYIAKARHRVAYNKLLQILQREDFVIREYVKKAQVLIREIERTKCEYAVMRKKSWRMKLKNQNKNDTTERIQKVRSMWTLIVEMLTSLKTEKEVVDSVLEDCVHPCILDGTDVVLRVPGLLTHRVESDIHGFCTGNLYEDGKLNFLTVIQLLNEALRTLRDEHCPCELKELHRIEDVVTSYKKVLQDLNTKSLRRVQQHCEQKCQSISRKQEIWESKWKTVLGQCPFNLIFEDDLEPALPLRSSSTSDEDEDTVVCQSFADTERTIYNSLLEFAFQLFNLSLKLLGFLLSSLFLSPSLRSSSVPSLSEASENRDLLLENNFHIETCVGNKKPVSPKILKNGKEEFVTSEMEENAGEDVIQPKSPVKKEDLLEKARDELAEEVAKSVMSESPDTGKEKGMALDDLISSLSFNPFLTRKQIPRTPENLLTEIRSSWRKAIQTEGSLDIQLSSAEVVTEESSMDAAPRMQEEMDSTFVCSEPASPVSDFDPLVSEKKSQLSSTEYSPQEQLSLSHTFESSDSKPSGIQESERTESEELDCSALSGSSVEDLSQTLQNVEKSMNIPHTCSKSGSRTNTLRSDHCRSFVMDKMLCWNVSSLSSVSHETTDMGILDETLPEIDSLDLSISGSSDSISYTMDSANIADSLENAEDIEKSDQDIQSLSNSHDMLRKTASESEEELHETRNGDESESYRSELCPIPEEKEGNGDDPSRDEGFTKMPLPDFPNESEYSLSSFIASCQQMKEMGSMVHEVPVDLLHKLKGK</sequence>
<feature type="domain" description="HAUS augmin-like complex subunit 6 N-terminal" evidence="2">
    <location>
        <begin position="10"/>
        <end position="226"/>
    </location>
</feature>
<keyword evidence="4" id="KW-1185">Reference proteome</keyword>
<dbReference type="InterPro" id="IPR028163">
    <property type="entry name" value="HAUS_6_N"/>
</dbReference>
<dbReference type="Proteomes" id="UP000540150">
    <property type="component" value="Unassembled WGS sequence"/>
</dbReference>
<feature type="non-terminal residue" evidence="3">
    <location>
        <position position="1"/>
    </location>
</feature>
<feature type="region of interest" description="Disordered" evidence="1">
    <location>
        <begin position="795"/>
        <end position="871"/>
    </location>
</feature>
<dbReference type="InterPro" id="IPR026797">
    <property type="entry name" value="HAUS_6"/>
</dbReference>
<evidence type="ECO:0000259" key="2">
    <source>
        <dbReference type="Pfam" id="PF14661"/>
    </source>
</evidence>
<dbReference type="GO" id="GO:0008017">
    <property type="term" value="F:microtubule binding"/>
    <property type="evidence" value="ECO:0007669"/>
    <property type="project" value="TreeGrafter"/>
</dbReference>
<dbReference type="AlphaFoldDB" id="A0A7K8CSQ0"/>
<feature type="compositionally biased region" description="Basic and acidic residues" evidence="1">
    <location>
        <begin position="844"/>
        <end position="860"/>
    </location>
</feature>
<feature type="non-terminal residue" evidence="3">
    <location>
        <position position="907"/>
    </location>
</feature>
<dbReference type="GO" id="GO:1990498">
    <property type="term" value="C:mitotic spindle microtubule"/>
    <property type="evidence" value="ECO:0007669"/>
    <property type="project" value="TreeGrafter"/>
</dbReference>
<reference evidence="3 4" key="1">
    <citation type="submission" date="2019-09" db="EMBL/GenBank/DDBJ databases">
        <title>Bird 10,000 Genomes (B10K) Project - Family phase.</title>
        <authorList>
            <person name="Zhang G."/>
        </authorList>
    </citation>
    <scope>NUCLEOTIDE SEQUENCE [LARGE SCALE GENOMIC DNA]</scope>
    <source>
        <strain evidence="3">B10K-DU-029-39</strain>
        <tissue evidence="3">Heart or muscle</tissue>
    </source>
</reference>
<comment type="caution">
    <text evidence="3">The sequence shown here is derived from an EMBL/GenBank/DDBJ whole genome shotgun (WGS) entry which is preliminary data.</text>
</comment>
<gene>
    <name evidence="3" type="primary">Haus6</name>
    <name evidence="3" type="ORF">EULNIG_R05908</name>
</gene>
<feature type="compositionally biased region" description="Polar residues" evidence="1">
    <location>
        <begin position="643"/>
        <end position="672"/>
    </location>
</feature>
<evidence type="ECO:0000256" key="1">
    <source>
        <dbReference type="SAM" id="MobiDB-lite"/>
    </source>
</evidence>
<accession>A0A7K8CSQ0</accession>
<dbReference type="GO" id="GO:0070652">
    <property type="term" value="C:HAUS complex"/>
    <property type="evidence" value="ECO:0007669"/>
    <property type="project" value="InterPro"/>
</dbReference>
<dbReference type="EMBL" id="VZTE01000946">
    <property type="protein sequence ID" value="NXB29379.1"/>
    <property type="molecule type" value="Genomic_DNA"/>
</dbReference>
<dbReference type="PANTHER" id="PTHR16151">
    <property type="entry name" value="HAUS AUGMIN-LIKE COMPLEX SUBUNIT 6"/>
    <property type="match status" value="1"/>
</dbReference>
<name>A0A7K8CSQ0_9CORV</name>